<dbReference type="RefSeq" id="WP_316967652.1">
    <property type="nucleotide sequence ID" value="NZ_JARFPK010000091.1"/>
</dbReference>
<organism evidence="1 2">
    <name type="scientific">Candidatus Methanocrinis natronophilus</name>
    <dbReference type="NCBI Taxonomy" id="3033396"/>
    <lineage>
        <taxon>Archaea</taxon>
        <taxon>Methanobacteriati</taxon>
        <taxon>Methanobacteriota</taxon>
        <taxon>Stenosarchaea group</taxon>
        <taxon>Methanomicrobia</taxon>
        <taxon>Methanotrichales</taxon>
        <taxon>Methanotrichaceae</taxon>
        <taxon>Methanocrinis</taxon>
    </lineage>
</organism>
<proteinExistence type="predicted"/>
<dbReference type="Proteomes" id="UP001220010">
    <property type="component" value="Unassembled WGS sequence"/>
</dbReference>
<reference evidence="1 2" key="1">
    <citation type="submission" date="2023-03" db="EMBL/GenBank/DDBJ databases">
        <title>WGS of Methanotrichaceae archaeon Mx.</title>
        <authorList>
            <person name="Sorokin D.Y."/>
            <person name="Merkel A.Y."/>
        </authorList>
    </citation>
    <scope>NUCLEOTIDE SEQUENCE [LARGE SCALE GENOMIC DNA]</scope>
    <source>
        <strain evidence="1 2">Mx</strain>
    </source>
</reference>
<accession>A0ABT5XB58</accession>
<keyword evidence="2" id="KW-1185">Reference proteome</keyword>
<name>A0ABT5XB58_9EURY</name>
<protein>
    <submittedName>
        <fullName evidence="1">Uncharacterized protein</fullName>
    </submittedName>
</protein>
<dbReference type="EMBL" id="JARFPK010000091">
    <property type="protein sequence ID" value="MDF0591933.1"/>
    <property type="molecule type" value="Genomic_DNA"/>
</dbReference>
<evidence type="ECO:0000313" key="1">
    <source>
        <dbReference type="EMBL" id="MDF0591933.1"/>
    </source>
</evidence>
<evidence type="ECO:0000313" key="2">
    <source>
        <dbReference type="Proteomes" id="UP001220010"/>
    </source>
</evidence>
<comment type="caution">
    <text evidence="1">The sequence shown here is derived from an EMBL/GenBank/DDBJ whole genome shotgun (WGS) entry which is preliminary data.</text>
</comment>
<sequence length="85" mass="9794">MKDNFRRSFQSFEAESISEALRRMIRQMTEATLISANPTVLNMDTVEDIADDMDEDIVDDIIDEIIILAPPLSFPRLPFGFLWKS</sequence>
<gene>
    <name evidence="1" type="ORF">P0O15_12270</name>
</gene>